<dbReference type="Proteomes" id="UP000037507">
    <property type="component" value="Unassembled WGS sequence"/>
</dbReference>
<comment type="caution">
    <text evidence="3">The sequence shown here is derived from an EMBL/GenBank/DDBJ whole genome shotgun (WGS) entry which is preliminary data.</text>
</comment>
<evidence type="ECO:0000256" key="1">
    <source>
        <dbReference type="ARBA" id="ARBA00006484"/>
    </source>
</evidence>
<name>A0A2T7UFZ7_9BURK</name>
<dbReference type="SUPFAM" id="SSF51735">
    <property type="entry name" value="NAD(P)-binding Rossmann-fold domains"/>
    <property type="match status" value="1"/>
</dbReference>
<dbReference type="RefSeq" id="WP_053170099.1">
    <property type="nucleotide sequence ID" value="NZ_LFYT02000005.1"/>
</dbReference>
<dbReference type="AlphaFoldDB" id="A0A2T7UFZ7"/>
<evidence type="ECO:0000313" key="4">
    <source>
        <dbReference type="Proteomes" id="UP000037507"/>
    </source>
</evidence>
<dbReference type="InterPro" id="IPR002347">
    <property type="entry name" value="SDR_fam"/>
</dbReference>
<protein>
    <submittedName>
        <fullName evidence="3">Oxidoreductase</fullName>
    </submittedName>
</protein>
<organism evidence="3 4">
    <name type="scientific">Limnohabitans planktonicus II-D5</name>
    <dbReference type="NCBI Taxonomy" id="1293045"/>
    <lineage>
        <taxon>Bacteria</taxon>
        <taxon>Pseudomonadati</taxon>
        <taxon>Pseudomonadota</taxon>
        <taxon>Betaproteobacteria</taxon>
        <taxon>Burkholderiales</taxon>
        <taxon>Comamonadaceae</taxon>
        <taxon>Limnohabitans</taxon>
    </lineage>
</organism>
<dbReference type="PANTHER" id="PTHR42760">
    <property type="entry name" value="SHORT-CHAIN DEHYDROGENASES/REDUCTASES FAMILY MEMBER"/>
    <property type="match status" value="1"/>
</dbReference>
<reference evidence="3" key="1">
    <citation type="submission" date="2017-04" db="EMBL/GenBank/DDBJ databases">
        <title>Unexpected and diverse lifestyles within the genus Limnohabitans.</title>
        <authorList>
            <person name="Kasalicky V."/>
            <person name="Mehrshad M."/>
            <person name="Andrei S.-A."/>
            <person name="Salcher M."/>
            <person name="Kratochvilova H."/>
            <person name="Simek K."/>
            <person name="Ghai R."/>
        </authorList>
    </citation>
    <scope>NUCLEOTIDE SEQUENCE [LARGE SCALE GENOMIC DNA]</scope>
    <source>
        <strain evidence="3">II-D5</strain>
    </source>
</reference>
<dbReference type="InterPro" id="IPR036291">
    <property type="entry name" value="NAD(P)-bd_dom_sf"/>
</dbReference>
<dbReference type="GO" id="GO:0016616">
    <property type="term" value="F:oxidoreductase activity, acting on the CH-OH group of donors, NAD or NADP as acceptor"/>
    <property type="evidence" value="ECO:0007669"/>
    <property type="project" value="TreeGrafter"/>
</dbReference>
<dbReference type="GO" id="GO:0030497">
    <property type="term" value="P:fatty acid elongation"/>
    <property type="evidence" value="ECO:0007669"/>
    <property type="project" value="TreeGrafter"/>
</dbReference>
<dbReference type="STRING" id="1293045.H663_04160"/>
<dbReference type="EMBL" id="LFYT02000005">
    <property type="protein sequence ID" value="PVE43584.1"/>
    <property type="molecule type" value="Genomic_DNA"/>
</dbReference>
<gene>
    <name evidence="3" type="ORF">H663_006220</name>
</gene>
<sequence>MTAPLTGQVAWITGGGSGIGLAGAMALAQAGAHVVISGRNAATNASALAALQALGSAEDLLLDVADKHAVKAAVQQILDKHGQIDILVTSAGTNATQRNFDVVTPEAWDDVVAINLSGLFYCVHAVLPAMRQQQSGLIINVSSWAGLYASKLTGPAYNATKRAVLALTESINMEECTHGIRATSLLPGEVATPILDKRPVPPSAEQRELMVQAEDMGQAILFVAQMPARTCINELIISPTFNRFYTGGLETPPKR</sequence>
<dbReference type="Pfam" id="PF00106">
    <property type="entry name" value="adh_short"/>
    <property type="match status" value="1"/>
</dbReference>
<dbReference type="OrthoDB" id="9810734at2"/>
<comment type="similarity">
    <text evidence="1 2">Belongs to the short-chain dehydrogenases/reductases (SDR) family.</text>
</comment>
<dbReference type="PRINTS" id="PR00081">
    <property type="entry name" value="GDHRDH"/>
</dbReference>
<keyword evidence="4" id="KW-1185">Reference proteome</keyword>
<dbReference type="FunFam" id="3.40.50.720:FF:000084">
    <property type="entry name" value="Short-chain dehydrogenase reductase"/>
    <property type="match status" value="1"/>
</dbReference>
<dbReference type="Gene3D" id="3.40.50.720">
    <property type="entry name" value="NAD(P)-binding Rossmann-like Domain"/>
    <property type="match status" value="1"/>
</dbReference>
<evidence type="ECO:0000313" key="3">
    <source>
        <dbReference type="EMBL" id="PVE43584.1"/>
    </source>
</evidence>
<dbReference type="PRINTS" id="PR00080">
    <property type="entry name" value="SDRFAMILY"/>
</dbReference>
<evidence type="ECO:0000256" key="2">
    <source>
        <dbReference type="RuleBase" id="RU000363"/>
    </source>
</evidence>
<dbReference type="CDD" id="cd05233">
    <property type="entry name" value="SDR_c"/>
    <property type="match status" value="1"/>
</dbReference>
<accession>A0A2T7UFZ7</accession>
<dbReference type="PANTHER" id="PTHR42760:SF40">
    <property type="entry name" value="3-OXOACYL-[ACYL-CARRIER-PROTEIN] REDUCTASE, CHLOROPLASTIC"/>
    <property type="match status" value="1"/>
</dbReference>
<proteinExistence type="inferred from homology"/>